<dbReference type="Gene3D" id="1.10.150.240">
    <property type="entry name" value="Putative phosphatase, domain 2"/>
    <property type="match status" value="1"/>
</dbReference>
<dbReference type="InterPro" id="IPR023198">
    <property type="entry name" value="PGP-like_dom2"/>
</dbReference>
<protein>
    <recommendedName>
        <fullName evidence="3">Mannitol dehydrogenase C-terminal domain-containing protein</fullName>
    </recommendedName>
</protein>
<reference evidence="2" key="1">
    <citation type="submission" date="2021-01" db="EMBL/GenBank/DDBJ databases">
        <authorList>
            <person name="Corre E."/>
            <person name="Pelletier E."/>
            <person name="Niang G."/>
            <person name="Scheremetjew M."/>
            <person name="Finn R."/>
            <person name="Kale V."/>
            <person name="Holt S."/>
            <person name="Cochrane G."/>
            <person name="Meng A."/>
            <person name="Brown T."/>
            <person name="Cohen L."/>
        </authorList>
    </citation>
    <scope>NUCLEOTIDE SEQUENCE</scope>
    <source>
        <strain evidence="2">CCMP1381</strain>
    </source>
</reference>
<organism evidence="2">
    <name type="scientific">Octactis speculum</name>
    <dbReference type="NCBI Taxonomy" id="3111310"/>
    <lineage>
        <taxon>Eukaryota</taxon>
        <taxon>Sar</taxon>
        <taxon>Stramenopiles</taxon>
        <taxon>Ochrophyta</taxon>
        <taxon>Dictyochophyceae</taxon>
        <taxon>Dictyochales</taxon>
        <taxon>Dictyochaceae</taxon>
        <taxon>Octactis</taxon>
    </lineage>
</organism>
<dbReference type="InterPro" id="IPR023214">
    <property type="entry name" value="HAD_sf"/>
</dbReference>
<keyword evidence="1" id="KW-0732">Signal</keyword>
<accession>A0A7S2B3S2</accession>
<evidence type="ECO:0008006" key="3">
    <source>
        <dbReference type="Google" id="ProtNLM"/>
    </source>
</evidence>
<gene>
    <name evidence="2" type="ORF">DSPE1174_LOCUS5305</name>
</gene>
<proteinExistence type="predicted"/>
<feature type="chain" id="PRO_5031495405" description="Mannitol dehydrogenase C-terminal domain-containing protein" evidence="1">
    <location>
        <begin position="21"/>
        <end position="948"/>
    </location>
</feature>
<sequence>MRPRCLFFCIFLHIHGTVTSYFITPSLYRQKVGQGRRSALIRFNTEQADAPDTDVVERPIEICTLNLKAADGTVTEDTYEIDACEILELDELPDYARAEITGESRVLFRVPENDMEFFLEKEFVTLSELVQCSNEHGFLVDSDLVGHVEGIGELNVEGVVATKKQKFHIHFGAGRLGLGLVVPAIYASGIPFAVLQRPKPKWAEIFSEGPGYVDIKVNDRIVAPGLARVSTSGKEIPYTEYPPRSLVCCGSLEDPIALDLLARATSMSCSLGAAMGKVLSPLKELLPELEPDEQPVLYACENDHNAVMRLKKELEGTVAVVDCMVDRICTGREINADSIRIDAEPWTGSIVAQDPTVTESRRLPFSKSVATAPSSELEAEYYSERKFSLVNGMHTVIAFMTLARQYDNQVLQEYILLKYKFMTISQQREVRAWITARVAELVEKYGMDNLKKWHGFEDDGEVYDYLLEWGLFVQNERFSRTDDVVSRVLGGGVANRWLTRLRPTQAWLEKRFESREAAAENGGISDGSFDNDVVAAAFRHAGFHPTDVYIAEETVRDICGDLVRQGRKFCTRGIEITNKELIEQQRKLGGKSNSPLVAKALAEAHDQEYSSRLSIRKEAQMDRPVAVLFNFDGTLGDTELVAMKVLYWELAPFFSECSDKDCDDFVRLVYDDLGTSRERERAFTNMCQACDKHREARNLEPISKAFTTIAGKLPTKRRRYINNARRSLGLPALEVANQRYNSLEQMQRSETMIAVIAKAVPTCHCNDMLESLKTMDVTCAIATATNYRDRHVSIDAAGLRRYFSYRSVHSPPTDGASKDSAYMQAVQWSEAQPLDCIALESSVEGVISALGSGVALVLGYVGASHVPIECRETHAQKLMQLEGETPDCDNIPGAAMVIDDLRDMPAITAYFANSNSRLEASNRGEIYDPAAIVSELASICEGTVYLPY</sequence>
<evidence type="ECO:0000313" key="2">
    <source>
        <dbReference type="EMBL" id="CAD9385385.1"/>
    </source>
</evidence>
<evidence type="ECO:0000256" key="1">
    <source>
        <dbReference type="SAM" id="SignalP"/>
    </source>
</evidence>
<name>A0A7S2B3S2_9STRA</name>
<feature type="signal peptide" evidence="1">
    <location>
        <begin position="1"/>
        <end position="20"/>
    </location>
</feature>
<dbReference type="AlphaFoldDB" id="A0A7S2B3S2"/>
<dbReference type="SUPFAM" id="SSF56784">
    <property type="entry name" value="HAD-like"/>
    <property type="match status" value="1"/>
</dbReference>
<dbReference type="InterPro" id="IPR036412">
    <property type="entry name" value="HAD-like_sf"/>
</dbReference>
<dbReference type="EMBL" id="HBGS01010033">
    <property type="protein sequence ID" value="CAD9385385.1"/>
    <property type="molecule type" value="Transcribed_RNA"/>
</dbReference>
<dbReference type="Gene3D" id="3.40.50.1000">
    <property type="entry name" value="HAD superfamily/HAD-like"/>
    <property type="match status" value="1"/>
</dbReference>